<dbReference type="PRINTS" id="PR00722">
    <property type="entry name" value="CHYMOTRYPSIN"/>
</dbReference>
<dbReference type="InterPro" id="IPR033116">
    <property type="entry name" value="TRYPSIN_SER"/>
</dbReference>
<dbReference type="AlphaFoldDB" id="A0A8J3BNH5"/>
<reference evidence="6" key="1">
    <citation type="journal article" date="2014" name="Int. J. Syst. Evol. Microbiol.">
        <title>Complete genome sequence of Corynebacterium casei LMG S-19264T (=DSM 44701T), isolated from a smear-ripened cheese.</title>
        <authorList>
            <consortium name="US DOE Joint Genome Institute (JGI-PGF)"/>
            <person name="Walter F."/>
            <person name="Albersmeier A."/>
            <person name="Kalinowski J."/>
            <person name="Ruckert C."/>
        </authorList>
    </citation>
    <scope>NUCLEOTIDE SEQUENCE</scope>
    <source>
        <strain evidence="6">JCM 3091</strain>
    </source>
</reference>
<keyword evidence="2" id="KW-0720">Serine protease</keyword>
<dbReference type="FunFam" id="2.40.10.10:FF:000002">
    <property type="entry name" value="Transmembrane protease serine"/>
    <property type="match status" value="1"/>
</dbReference>
<dbReference type="SUPFAM" id="SSF50494">
    <property type="entry name" value="Trypsin-like serine proteases"/>
    <property type="match status" value="1"/>
</dbReference>
<dbReference type="PANTHER" id="PTHR24252:SF7">
    <property type="entry name" value="HYALIN"/>
    <property type="match status" value="1"/>
</dbReference>
<feature type="domain" description="Peptidase S1" evidence="5">
    <location>
        <begin position="34"/>
        <end position="263"/>
    </location>
</feature>
<keyword evidence="4" id="KW-0732">Signal</keyword>
<dbReference type="InterPro" id="IPR001314">
    <property type="entry name" value="Peptidase_S1A"/>
</dbReference>
<proteinExistence type="predicted"/>
<sequence length="263" mass="27404">MTSRPTRRMALAGVAGLVLALPAPASAAPTETRVVGGRPAAEGAYPWTAYLGGCGGSLVSPDIIMSAAHCFGSNSTRVTAYVGKVRKGEGTRRTGSSLRRGVPADNDEDQRPPDNVSDWAVIKLDQPITDIAPVAVPADDRFDSTPVFRAMGWGRTSENGPTSSTLLEVDVPFVPDDQCARSVGKAEICAGYLKEGGRDTCYGDSGGPLAARDGDRWVLVGLTSWGKGCARAGEPGHYAQVSAFIPDMKAAIRTLGGTLPAGW</sequence>
<keyword evidence="2" id="KW-0378">Hydrolase</keyword>
<organism evidence="6 7">
    <name type="scientific">Pilimelia terevasa</name>
    <dbReference type="NCBI Taxonomy" id="53372"/>
    <lineage>
        <taxon>Bacteria</taxon>
        <taxon>Bacillati</taxon>
        <taxon>Actinomycetota</taxon>
        <taxon>Actinomycetes</taxon>
        <taxon>Micromonosporales</taxon>
        <taxon>Micromonosporaceae</taxon>
        <taxon>Pilimelia</taxon>
    </lineage>
</organism>
<dbReference type="InterPro" id="IPR043504">
    <property type="entry name" value="Peptidase_S1_PA_chymotrypsin"/>
</dbReference>
<feature type="chain" id="PRO_5035268288" evidence="4">
    <location>
        <begin position="28"/>
        <end position="263"/>
    </location>
</feature>
<feature type="signal peptide" evidence="4">
    <location>
        <begin position="1"/>
        <end position="27"/>
    </location>
</feature>
<dbReference type="InterPro" id="IPR001254">
    <property type="entry name" value="Trypsin_dom"/>
</dbReference>
<dbReference type="PROSITE" id="PS00135">
    <property type="entry name" value="TRYPSIN_SER"/>
    <property type="match status" value="1"/>
</dbReference>
<reference evidence="6" key="2">
    <citation type="submission" date="2020-09" db="EMBL/GenBank/DDBJ databases">
        <authorList>
            <person name="Sun Q."/>
            <person name="Ohkuma M."/>
        </authorList>
    </citation>
    <scope>NUCLEOTIDE SEQUENCE</scope>
    <source>
        <strain evidence="6">JCM 3091</strain>
    </source>
</reference>
<dbReference type="RefSeq" id="WP_189114785.1">
    <property type="nucleotide sequence ID" value="NZ_BMQC01000009.1"/>
</dbReference>
<dbReference type="GO" id="GO:0004252">
    <property type="term" value="F:serine-type endopeptidase activity"/>
    <property type="evidence" value="ECO:0007669"/>
    <property type="project" value="InterPro"/>
</dbReference>
<name>A0A8J3BNH5_9ACTN</name>
<dbReference type="InterPro" id="IPR018114">
    <property type="entry name" value="TRYPSIN_HIS"/>
</dbReference>
<evidence type="ECO:0000256" key="4">
    <source>
        <dbReference type="SAM" id="SignalP"/>
    </source>
</evidence>
<dbReference type="PANTHER" id="PTHR24252">
    <property type="entry name" value="ACROSIN-RELATED"/>
    <property type="match status" value="1"/>
</dbReference>
<dbReference type="Gene3D" id="2.40.10.10">
    <property type="entry name" value="Trypsin-like serine proteases"/>
    <property type="match status" value="1"/>
</dbReference>
<keyword evidence="2" id="KW-0645">Protease</keyword>
<evidence type="ECO:0000313" key="7">
    <source>
        <dbReference type="Proteomes" id="UP000662200"/>
    </source>
</evidence>
<dbReference type="Proteomes" id="UP000662200">
    <property type="component" value="Unassembled WGS sequence"/>
</dbReference>
<dbReference type="SMART" id="SM00020">
    <property type="entry name" value="Tryp_SPc"/>
    <property type="match status" value="1"/>
</dbReference>
<dbReference type="GO" id="GO:0006508">
    <property type="term" value="P:proteolysis"/>
    <property type="evidence" value="ECO:0007669"/>
    <property type="project" value="UniProtKB-KW"/>
</dbReference>
<comment type="caution">
    <text evidence="6">The sequence shown here is derived from an EMBL/GenBank/DDBJ whole genome shotgun (WGS) entry which is preliminary data.</text>
</comment>
<evidence type="ECO:0000256" key="2">
    <source>
        <dbReference type="RuleBase" id="RU363034"/>
    </source>
</evidence>
<feature type="region of interest" description="Disordered" evidence="3">
    <location>
        <begin position="88"/>
        <end position="114"/>
    </location>
</feature>
<dbReference type="CDD" id="cd00190">
    <property type="entry name" value="Tryp_SPc"/>
    <property type="match status" value="1"/>
</dbReference>
<evidence type="ECO:0000313" key="6">
    <source>
        <dbReference type="EMBL" id="GGK34042.1"/>
    </source>
</evidence>
<dbReference type="InterPro" id="IPR009003">
    <property type="entry name" value="Peptidase_S1_PA"/>
</dbReference>
<dbReference type="EMBL" id="BMQC01000009">
    <property type="protein sequence ID" value="GGK34042.1"/>
    <property type="molecule type" value="Genomic_DNA"/>
</dbReference>
<dbReference type="InterPro" id="IPR006311">
    <property type="entry name" value="TAT_signal"/>
</dbReference>
<dbReference type="Pfam" id="PF00089">
    <property type="entry name" value="Trypsin"/>
    <property type="match status" value="1"/>
</dbReference>
<dbReference type="PROSITE" id="PS51318">
    <property type="entry name" value="TAT"/>
    <property type="match status" value="1"/>
</dbReference>
<protein>
    <submittedName>
        <fullName evidence="6">Trypsin</fullName>
    </submittedName>
</protein>
<evidence type="ECO:0000256" key="1">
    <source>
        <dbReference type="ARBA" id="ARBA00023157"/>
    </source>
</evidence>
<evidence type="ECO:0000259" key="5">
    <source>
        <dbReference type="PROSITE" id="PS50240"/>
    </source>
</evidence>
<keyword evidence="7" id="KW-1185">Reference proteome</keyword>
<gene>
    <name evidence="6" type="ORF">GCM10010124_28320</name>
</gene>
<dbReference type="PROSITE" id="PS50240">
    <property type="entry name" value="TRYPSIN_DOM"/>
    <property type="match status" value="1"/>
</dbReference>
<dbReference type="PROSITE" id="PS00134">
    <property type="entry name" value="TRYPSIN_HIS"/>
    <property type="match status" value="1"/>
</dbReference>
<accession>A0A8J3BNH5</accession>
<evidence type="ECO:0000256" key="3">
    <source>
        <dbReference type="SAM" id="MobiDB-lite"/>
    </source>
</evidence>
<keyword evidence="1" id="KW-1015">Disulfide bond</keyword>